<dbReference type="Proteomes" id="UP000285794">
    <property type="component" value="Unassembled WGS sequence"/>
</dbReference>
<organism evidence="2 3">
    <name type="scientific">Ancylomarina euxinus</name>
    <dbReference type="NCBI Taxonomy" id="2283627"/>
    <lineage>
        <taxon>Bacteria</taxon>
        <taxon>Pseudomonadati</taxon>
        <taxon>Bacteroidota</taxon>
        <taxon>Bacteroidia</taxon>
        <taxon>Marinilabiliales</taxon>
        <taxon>Marinifilaceae</taxon>
        <taxon>Ancylomarina</taxon>
    </lineage>
</organism>
<name>A0A425XYS0_9BACT</name>
<dbReference type="GO" id="GO:0005737">
    <property type="term" value="C:cytoplasm"/>
    <property type="evidence" value="ECO:0007669"/>
    <property type="project" value="UniProtKB-SubCell"/>
</dbReference>
<comment type="subunit">
    <text evidence="1">Interacts with the cytoplasmic NapA precursor.</text>
</comment>
<comment type="subcellular location">
    <subcellularLocation>
        <location evidence="1">Cytoplasm</location>
    </subcellularLocation>
</comment>
<gene>
    <name evidence="1" type="primary">napD</name>
    <name evidence="2" type="ORF">DWB61_13030</name>
</gene>
<dbReference type="OrthoDB" id="1120071at2"/>
<comment type="function">
    <text evidence="1">Chaperone for NapA, the catalytic subunit of the periplasmic nitrate reductase. It binds directly and specifically to the twin-arginine signal peptide of NapA, preventing premature interaction with the Tat translocase and premature export.</text>
</comment>
<dbReference type="Gene3D" id="3.30.70.920">
    <property type="match status" value="1"/>
</dbReference>
<dbReference type="Pfam" id="PF03927">
    <property type="entry name" value="NapD"/>
    <property type="match status" value="1"/>
</dbReference>
<protein>
    <recommendedName>
        <fullName evidence="1">Chaperone NapD</fullName>
    </recommendedName>
    <alternativeName>
        <fullName evidence="1">NapA signal peptide-binding chaperone NapD</fullName>
    </alternativeName>
</protein>
<comment type="similarity">
    <text evidence="1">Belongs to the NapD family.</text>
</comment>
<keyword evidence="1" id="KW-0143">Chaperone</keyword>
<comment type="caution">
    <text evidence="2">The sequence shown here is derived from an EMBL/GenBank/DDBJ whole genome shotgun (WGS) entry which is preliminary data.</text>
</comment>
<evidence type="ECO:0000313" key="3">
    <source>
        <dbReference type="Proteomes" id="UP000285794"/>
    </source>
</evidence>
<reference evidence="2 3" key="1">
    <citation type="submission" date="2018-07" db="EMBL/GenBank/DDBJ databases">
        <title>Draft genome sequence of Ancylomarina sp. M1P.</title>
        <authorList>
            <person name="Yadav S."/>
            <person name="Villanueva L."/>
            <person name="Damste J.S.S."/>
        </authorList>
    </citation>
    <scope>NUCLEOTIDE SEQUENCE [LARGE SCALE GENOMIC DNA]</scope>
    <source>
        <strain evidence="2 3">M1P</strain>
    </source>
</reference>
<dbReference type="AlphaFoldDB" id="A0A425XYS0"/>
<sequence length="114" mass="13019">MNISSIVIRLLPEHCESTLELIKASDVCDYFMHDDTKIIVTIEGEDISEEIAKLKQIQKMDHVISADMMYSYSEDELDKEKDQIEKSGDINEWLNDASESAGLINYAGDLKKKF</sequence>
<dbReference type="GO" id="GO:0051224">
    <property type="term" value="P:negative regulation of protein transport"/>
    <property type="evidence" value="ECO:0007669"/>
    <property type="project" value="UniProtKB-UniRule"/>
</dbReference>
<accession>A0A425XYS0</accession>
<evidence type="ECO:0000256" key="1">
    <source>
        <dbReference type="HAMAP-Rule" id="MF_02200"/>
    </source>
</evidence>
<keyword evidence="1" id="KW-0963">Cytoplasm</keyword>
<dbReference type="EMBL" id="QQWG01000014">
    <property type="protein sequence ID" value="RRG20267.1"/>
    <property type="molecule type" value="Genomic_DNA"/>
</dbReference>
<dbReference type="HAMAP" id="MF_02200">
    <property type="entry name" value="NapD"/>
    <property type="match status" value="1"/>
</dbReference>
<evidence type="ECO:0000313" key="2">
    <source>
        <dbReference type="EMBL" id="RRG20267.1"/>
    </source>
</evidence>
<dbReference type="GO" id="GO:0005048">
    <property type="term" value="F:signal sequence binding"/>
    <property type="evidence" value="ECO:0007669"/>
    <property type="project" value="UniProtKB-UniRule"/>
</dbReference>
<dbReference type="InterPro" id="IPR005623">
    <property type="entry name" value="Chaperone_NapD_NO3_reduct"/>
</dbReference>
<dbReference type="RefSeq" id="WP_125031324.1">
    <property type="nucleotide sequence ID" value="NZ_JAPXVP010000012.1"/>
</dbReference>
<proteinExistence type="inferred from homology"/>
<keyword evidence="3" id="KW-1185">Reference proteome</keyword>